<comment type="caution">
    <text evidence="1">The sequence shown here is derived from an EMBL/GenBank/DDBJ whole genome shotgun (WGS) entry which is preliminary data.</text>
</comment>
<dbReference type="EMBL" id="LXQA010143117">
    <property type="protein sequence ID" value="MCI24709.1"/>
    <property type="molecule type" value="Genomic_DNA"/>
</dbReference>
<sequence>VLFLLWYLKITSSTNYRSDQFTTPE</sequence>
<proteinExistence type="predicted"/>
<dbReference type="Proteomes" id="UP000265520">
    <property type="component" value="Unassembled WGS sequence"/>
</dbReference>
<accession>A0A392QL89</accession>
<feature type="non-terminal residue" evidence="1">
    <location>
        <position position="1"/>
    </location>
</feature>
<evidence type="ECO:0000313" key="1">
    <source>
        <dbReference type="EMBL" id="MCI24709.1"/>
    </source>
</evidence>
<protein>
    <submittedName>
        <fullName evidence="1">Uncharacterized protein</fullName>
    </submittedName>
</protein>
<keyword evidence="2" id="KW-1185">Reference proteome</keyword>
<organism evidence="1 2">
    <name type="scientific">Trifolium medium</name>
    <dbReference type="NCBI Taxonomy" id="97028"/>
    <lineage>
        <taxon>Eukaryota</taxon>
        <taxon>Viridiplantae</taxon>
        <taxon>Streptophyta</taxon>
        <taxon>Embryophyta</taxon>
        <taxon>Tracheophyta</taxon>
        <taxon>Spermatophyta</taxon>
        <taxon>Magnoliopsida</taxon>
        <taxon>eudicotyledons</taxon>
        <taxon>Gunneridae</taxon>
        <taxon>Pentapetalae</taxon>
        <taxon>rosids</taxon>
        <taxon>fabids</taxon>
        <taxon>Fabales</taxon>
        <taxon>Fabaceae</taxon>
        <taxon>Papilionoideae</taxon>
        <taxon>50 kb inversion clade</taxon>
        <taxon>NPAAA clade</taxon>
        <taxon>Hologalegina</taxon>
        <taxon>IRL clade</taxon>
        <taxon>Trifolieae</taxon>
        <taxon>Trifolium</taxon>
    </lineage>
</organism>
<dbReference type="AlphaFoldDB" id="A0A392QL89"/>
<evidence type="ECO:0000313" key="2">
    <source>
        <dbReference type="Proteomes" id="UP000265520"/>
    </source>
</evidence>
<name>A0A392QL89_9FABA</name>
<reference evidence="1 2" key="1">
    <citation type="journal article" date="2018" name="Front. Plant Sci.">
        <title>Red Clover (Trifolium pratense) and Zigzag Clover (T. medium) - A Picture of Genomic Similarities and Differences.</title>
        <authorList>
            <person name="Dluhosova J."/>
            <person name="Istvanek J."/>
            <person name="Nedelnik J."/>
            <person name="Repkova J."/>
        </authorList>
    </citation>
    <scope>NUCLEOTIDE SEQUENCE [LARGE SCALE GENOMIC DNA]</scope>
    <source>
        <strain evidence="2">cv. 10/8</strain>
        <tissue evidence="1">Leaf</tissue>
    </source>
</reference>